<dbReference type="AlphaFoldDB" id="A0A397CUJ6"/>
<dbReference type="PROSITE" id="PS50222">
    <property type="entry name" value="EF_HAND_2"/>
    <property type="match status" value="1"/>
</dbReference>
<dbReference type="InterPro" id="IPR045863">
    <property type="entry name" value="CorA_TM1_TM2"/>
</dbReference>
<evidence type="ECO:0000256" key="12">
    <source>
        <dbReference type="ARBA" id="ARBA00045497"/>
    </source>
</evidence>
<feature type="domain" description="EF-hand" evidence="15">
    <location>
        <begin position="182"/>
        <end position="207"/>
    </location>
</feature>
<dbReference type="Proteomes" id="UP000265716">
    <property type="component" value="Unassembled WGS sequence"/>
</dbReference>
<comment type="subcellular location">
    <subcellularLocation>
        <location evidence="1">Cell membrane</location>
        <topology evidence="1">Multi-pass membrane protein</topology>
    </subcellularLocation>
</comment>
<keyword evidence="5 14" id="KW-0812">Transmembrane</keyword>
<evidence type="ECO:0000256" key="9">
    <source>
        <dbReference type="ARBA" id="ARBA00023065"/>
    </source>
</evidence>
<evidence type="ECO:0000256" key="1">
    <source>
        <dbReference type="ARBA" id="ARBA00004651"/>
    </source>
</evidence>
<evidence type="ECO:0000313" key="16">
    <source>
        <dbReference type="EMBL" id="RHY49918.1"/>
    </source>
</evidence>
<keyword evidence="7" id="KW-0460">Magnesium</keyword>
<evidence type="ECO:0000256" key="7">
    <source>
        <dbReference type="ARBA" id="ARBA00022842"/>
    </source>
</evidence>
<evidence type="ECO:0000256" key="2">
    <source>
        <dbReference type="ARBA" id="ARBA00009765"/>
    </source>
</evidence>
<dbReference type="InterPro" id="IPR018247">
    <property type="entry name" value="EF_Hand_1_Ca_BS"/>
</dbReference>
<dbReference type="GO" id="GO:0000287">
    <property type="term" value="F:magnesium ion binding"/>
    <property type="evidence" value="ECO:0007669"/>
    <property type="project" value="TreeGrafter"/>
</dbReference>
<dbReference type="GO" id="GO:0015087">
    <property type="term" value="F:cobalt ion transmembrane transporter activity"/>
    <property type="evidence" value="ECO:0007669"/>
    <property type="project" value="TreeGrafter"/>
</dbReference>
<keyword evidence="9" id="KW-0406">Ion transport</keyword>
<organism evidence="16 18">
    <name type="scientific">Aphanomyces astaci</name>
    <name type="common">Crayfish plague agent</name>
    <dbReference type="NCBI Taxonomy" id="112090"/>
    <lineage>
        <taxon>Eukaryota</taxon>
        <taxon>Sar</taxon>
        <taxon>Stramenopiles</taxon>
        <taxon>Oomycota</taxon>
        <taxon>Saprolegniomycetes</taxon>
        <taxon>Saprolegniales</taxon>
        <taxon>Verrucalvaceae</taxon>
        <taxon>Aphanomyces</taxon>
    </lineage>
</organism>
<feature type="region of interest" description="Disordered" evidence="13">
    <location>
        <begin position="1"/>
        <end position="31"/>
    </location>
</feature>
<keyword evidence="3" id="KW-0813">Transport</keyword>
<gene>
    <name evidence="17" type="ORF">DYB31_005129</name>
    <name evidence="16" type="ORF">DYB38_001353</name>
</gene>
<evidence type="ECO:0000256" key="8">
    <source>
        <dbReference type="ARBA" id="ARBA00022989"/>
    </source>
</evidence>
<comment type="similarity">
    <text evidence="2">Belongs to the CorA metal ion transporter (MIT) (TC 1.A.35) family.</text>
</comment>
<reference evidence="18 19" key="1">
    <citation type="submission" date="2018-08" db="EMBL/GenBank/DDBJ databases">
        <title>Aphanomyces genome sequencing and annotation.</title>
        <authorList>
            <person name="Minardi D."/>
            <person name="Oidtmann B."/>
            <person name="Van Der Giezen M."/>
            <person name="Studholme D.J."/>
        </authorList>
    </citation>
    <scope>NUCLEOTIDE SEQUENCE [LARGE SCALE GENOMIC DNA]</scope>
    <source>
        <strain evidence="17 19">197901</strain>
        <strain evidence="16 18">SA</strain>
    </source>
</reference>
<name>A0A397CUJ6_APHAT</name>
<evidence type="ECO:0000256" key="3">
    <source>
        <dbReference type="ARBA" id="ARBA00022448"/>
    </source>
</evidence>
<feature type="transmembrane region" description="Helical" evidence="14">
    <location>
        <begin position="640"/>
        <end position="660"/>
    </location>
</feature>
<dbReference type="FunFam" id="1.20.58.340:FF:000004">
    <property type="entry name" value="Magnesium transport protein CorA"/>
    <property type="match status" value="1"/>
</dbReference>
<dbReference type="SUPFAM" id="SSF144083">
    <property type="entry name" value="Magnesium transport protein CorA, transmembrane region"/>
    <property type="match status" value="1"/>
</dbReference>
<evidence type="ECO:0000256" key="10">
    <source>
        <dbReference type="ARBA" id="ARBA00023136"/>
    </source>
</evidence>
<evidence type="ECO:0000259" key="15">
    <source>
        <dbReference type="PROSITE" id="PS50222"/>
    </source>
</evidence>
<evidence type="ECO:0000256" key="14">
    <source>
        <dbReference type="SAM" id="Phobius"/>
    </source>
</evidence>
<evidence type="ECO:0000256" key="11">
    <source>
        <dbReference type="ARBA" id="ARBA00034269"/>
    </source>
</evidence>
<protein>
    <recommendedName>
        <fullName evidence="15">EF-hand domain-containing protein</fullName>
    </recommendedName>
</protein>
<dbReference type="Proteomes" id="UP000266196">
    <property type="component" value="Unassembled WGS sequence"/>
</dbReference>
<dbReference type="GO" id="GO:0005886">
    <property type="term" value="C:plasma membrane"/>
    <property type="evidence" value="ECO:0007669"/>
    <property type="project" value="UniProtKB-SubCell"/>
</dbReference>
<dbReference type="GO" id="GO:0050897">
    <property type="term" value="F:cobalt ion binding"/>
    <property type="evidence" value="ECO:0007669"/>
    <property type="project" value="TreeGrafter"/>
</dbReference>
<dbReference type="GO" id="GO:0015095">
    <property type="term" value="F:magnesium ion transmembrane transporter activity"/>
    <property type="evidence" value="ECO:0007669"/>
    <property type="project" value="TreeGrafter"/>
</dbReference>
<keyword evidence="6" id="KW-0106">Calcium</keyword>
<evidence type="ECO:0000313" key="18">
    <source>
        <dbReference type="Proteomes" id="UP000265716"/>
    </source>
</evidence>
<dbReference type="GO" id="GO:0005509">
    <property type="term" value="F:calcium ion binding"/>
    <property type="evidence" value="ECO:0007669"/>
    <property type="project" value="InterPro"/>
</dbReference>
<evidence type="ECO:0000256" key="5">
    <source>
        <dbReference type="ARBA" id="ARBA00022692"/>
    </source>
</evidence>
<dbReference type="EMBL" id="QUTE01010302">
    <property type="protein sequence ID" value="RHZ14385.1"/>
    <property type="molecule type" value="Genomic_DNA"/>
</dbReference>
<proteinExistence type="inferred from homology"/>
<dbReference type="InterPro" id="IPR045861">
    <property type="entry name" value="CorA_cytoplasmic_dom"/>
</dbReference>
<dbReference type="InterPro" id="IPR002048">
    <property type="entry name" value="EF_hand_dom"/>
</dbReference>
<feature type="transmembrane region" description="Helical" evidence="14">
    <location>
        <begin position="481"/>
        <end position="503"/>
    </location>
</feature>
<evidence type="ECO:0000256" key="4">
    <source>
        <dbReference type="ARBA" id="ARBA00022475"/>
    </source>
</evidence>
<comment type="caution">
    <text evidence="16">The sequence shown here is derived from an EMBL/GenBank/DDBJ whole genome shotgun (WGS) entry which is preliminary data.</text>
</comment>
<sequence>MRSHSDYLPLGSPSDKPPPSSSDGAKNHQNPRVFCPVAVPLTNKKSAGAAEVWEPAKLVPQLTVDEAQHLEWNYGHVLTRHRSLGGGTSPESPSTRNHNDDNDHDNGDDEAEEELKVLLDPYYDVTSGRLRRMYQHFNPHGTPSHNVGQVGGAGVTYEAFEKGLFALGITPPPGMDFGQFTRKVDSNGDGMVSLAEFVAVVQMIKQAHLFKPDQSQQDNGNHDMVTCLRVVDYSPTHVHAIDPVRHLQGFMFSAKPDWASVRWVHLGGFKRMDDLNVRRLAIKYQLHPLAVEDCLSADDKIRCKYEHYDDHSFLIVPVLPPLDGLKRAHMEACINERRRALFNKDRTLRKGGALKPEDDFFNDRKFVAAPRASSMMSFFKATVFTKPVASPYKPIGKGAPTSPSSRHRKRTEIEAKLDALHVLMRHPQQLCVFVSKDKSHVLSVQEEETDNALPSSPKPLWHFVFERNLTKSYSKLRNHDASFLVVSILAATVDEMMPLVAVFEATLKMLGKLLRLDGIQFNAKRLARAKKHLIGIEKIVRPMLDLVQDQLLDQDEFSHGEVKNYLRDVMDHLKQMAVDIRDHHQTLAALVEEDKQLRAQHQTDVMYAMSVVAACFLPGTFMTGIYGMNFENIPELKLEYGYYVWWVVLCVIVITLMFYLKVIKKWI</sequence>
<keyword evidence="8 14" id="KW-1133">Transmembrane helix</keyword>
<comment type="catalytic activity">
    <reaction evidence="11">
        <text>Mg(2+)(in) = Mg(2+)(out)</text>
        <dbReference type="Rhea" id="RHEA:29827"/>
        <dbReference type="ChEBI" id="CHEBI:18420"/>
    </reaction>
</comment>
<dbReference type="InterPro" id="IPR011992">
    <property type="entry name" value="EF-hand-dom_pair"/>
</dbReference>
<dbReference type="PANTHER" id="PTHR46494">
    <property type="entry name" value="CORA FAMILY METAL ION TRANSPORTER (EUROFUNG)"/>
    <property type="match status" value="1"/>
</dbReference>
<dbReference type="SUPFAM" id="SSF143865">
    <property type="entry name" value="CorA soluble domain-like"/>
    <property type="match status" value="1"/>
</dbReference>
<evidence type="ECO:0000313" key="19">
    <source>
        <dbReference type="Proteomes" id="UP000266196"/>
    </source>
</evidence>
<dbReference type="VEuPathDB" id="FungiDB:H257_10998"/>
<dbReference type="PROSITE" id="PS00018">
    <property type="entry name" value="EF_HAND_1"/>
    <property type="match status" value="1"/>
</dbReference>
<feature type="transmembrane region" description="Helical" evidence="14">
    <location>
        <begin position="605"/>
        <end position="628"/>
    </location>
</feature>
<dbReference type="SUPFAM" id="SSF47473">
    <property type="entry name" value="EF-hand"/>
    <property type="match status" value="1"/>
</dbReference>
<evidence type="ECO:0000313" key="17">
    <source>
        <dbReference type="EMBL" id="RHZ14385.1"/>
    </source>
</evidence>
<evidence type="ECO:0000256" key="13">
    <source>
        <dbReference type="SAM" id="MobiDB-lite"/>
    </source>
</evidence>
<dbReference type="InterPro" id="IPR002523">
    <property type="entry name" value="MgTranspt_CorA/ZnTranspt_ZntB"/>
</dbReference>
<dbReference type="Pfam" id="PF01544">
    <property type="entry name" value="CorA"/>
    <property type="match status" value="1"/>
</dbReference>
<accession>A0A397CUJ6</accession>
<feature type="region of interest" description="Disordered" evidence="13">
    <location>
        <begin position="81"/>
        <end position="111"/>
    </location>
</feature>
<evidence type="ECO:0000256" key="6">
    <source>
        <dbReference type="ARBA" id="ARBA00022837"/>
    </source>
</evidence>
<dbReference type="Gene3D" id="3.30.460.20">
    <property type="entry name" value="CorA soluble domain-like"/>
    <property type="match status" value="1"/>
</dbReference>
<dbReference type="PANTHER" id="PTHR46494:SF1">
    <property type="entry name" value="CORA FAMILY METAL ION TRANSPORTER (EUROFUNG)"/>
    <property type="match status" value="1"/>
</dbReference>
<dbReference type="EMBL" id="QUTC01006888">
    <property type="protein sequence ID" value="RHY49918.1"/>
    <property type="molecule type" value="Genomic_DNA"/>
</dbReference>
<keyword evidence="10 14" id="KW-0472">Membrane</keyword>
<comment type="function">
    <text evidence="12">Mediates influx of magnesium ions. Alternates between open and closed states. Activated by low cytoplasmic Mg(2+) levels. Inactive when cytoplasmic Mg(2+) levels are high.</text>
</comment>
<dbReference type="Gene3D" id="1.20.58.340">
    <property type="entry name" value="Magnesium transport protein CorA, transmembrane region"/>
    <property type="match status" value="2"/>
</dbReference>
<keyword evidence="4" id="KW-1003">Cell membrane</keyword>